<dbReference type="InterPro" id="IPR003593">
    <property type="entry name" value="AAA+_ATPase"/>
</dbReference>
<keyword evidence="11" id="KW-1185">Reference proteome</keyword>
<organism evidence="10 11">
    <name type="scientific">Maledivibacter halophilus</name>
    <dbReference type="NCBI Taxonomy" id="36842"/>
    <lineage>
        <taxon>Bacteria</taxon>
        <taxon>Bacillati</taxon>
        <taxon>Bacillota</taxon>
        <taxon>Clostridia</taxon>
        <taxon>Peptostreptococcales</taxon>
        <taxon>Caminicellaceae</taxon>
        <taxon>Maledivibacter</taxon>
    </lineage>
</organism>
<feature type="domain" description="ABC transporter" evidence="8">
    <location>
        <begin position="356"/>
        <end position="590"/>
    </location>
</feature>
<reference evidence="10 11" key="1">
    <citation type="submission" date="2017-02" db="EMBL/GenBank/DDBJ databases">
        <authorList>
            <person name="Peterson S.W."/>
        </authorList>
    </citation>
    <scope>NUCLEOTIDE SEQUENCE [LARGE SCALE GENOMIC DNA]</scope>
    <source>
        <strain evidence="10 11">M1</strain>
    </source>
</reference>
<dbReference type="PANTHER" id="PTHR43394">
    <property type="entry name" value="ATP-DEPENDENT PERMEASE MDL1, MITOCHONDRIAL"/>
    <property type="match status" value="1"/>
</dbReference>
<dbReference type="CDD" id="cd18549">
    <property type="entry name" value="ABC_6TM_YwjA_like"/>
    <property type="match status" value="1"/>
</dbReference>
<evidence type="ECO:0000313" key="11">
    <source>
        <dbReference type="Proteomes" id="UP000190285"/>
    </source>
</evidence>
<feature type="transmembrane region" description="Helical" evidence="7">
    <location>
        <begin position="290"/>
        <end position="307"/>
    </location>
</feature>
<dbReference type="InterPro" id="IPR027417">
    <property type="entry name" value="P-loop_NTPase"/>
</dbReference>
<dbReference type="InterPro" id="IPR003439">
    <property type="entry name" value="ABC_transporter-like_ATP-bd"/>
</dbReference>
<evidence type="ECO:0000256" key="1">
    <source>
        <dbReference type="ARBA" id="ARBA00004651"/>
    </source>
</evidence>
<dbReference type="GO" id="GO:0015421">
    <property type="term" value="F:ABC-type oligopeptide transporter activity"/>
    <property type="evidence" value="ECO:0007669"/>
    <property type="project" value="TreeGrafter"/>
</dbReference>
<keyword evidence="6 7" id="KW-0472">Membrane</keyword>
<dbReference type="EMBL" id="FUZT01000006">
    <property type="protein sequence ID" value="SKC73908.1"/>
    <property type="molecule type" value="Genomic_DNA"/>
</dbReference>
<dbReference type="FunFam" id="3.40.50.300:FF:000218">
    <property type="entry name" value="Multidrug ABC transporter ATP-binding protein"/>
    <property type="match status" value="1"/>
</dbReference>
<dbReference type="SMART" id="SM00382">
    <property type="entry name" value="AAA"/>
    <property type="match status" value="1"/>
</dbReference>
<evidence type="ECO:0000259" key="9">
    <source>
        <dbReference type="PROSITE" id="PS50929"/>
    </source>
</evidence>
<dbReference type="Pfam" id="PF00005">
    <property type="entry name" value="ABC_tran"/>
    <property type="match status" value="1"/>
</dbReference>
<gene>
    <name evidence="10" type="ORF">SAMN02194393_02787</name>
</gene>
<dbReference type="AlphaFoldDB" id="A0A1T5LEU3"/>
<keyword evidence="4 10" id="KW-0067">ATP-binding</keyword>
<feature type="transmembrane region" description="Helical" evidence="7">
    <location>
        <begin position="76"/>
        <end position="97"/>
    </location>
</feature>
<keyword evidence="3" id="KW-0547">Nucleotide-binding</keyword>
<feature type="transmembrane region" description="Helical" evidence="7">
    <location>
        <begin position="263"/>
        <end position="284"/>
    </location>
</feature>
<feature type="transmembrane region" description="Helical" evidence="7">
    <location>
        <begin position="158"/>
        <end position="175"/>
    </location>
</feature>
<dbReference type="Gene3D" id="1.20.1560.10">
    <property type="entry name" value="ABC transporter type 1, transmembrane domain"/>
    <property type="match status" value="1"/>
</dbReference>
<keyword evidence="5 7" id="KW-1133">Transmembrane helix</keyword>
<dbReference type="GO" id="GO:0016887">
    <property type="term" value="F:ATP hydrolysis activity"/>
    <property type="evidence" value="ECO:0007669"/>
    <property type="project" value="InterPro"/>
</dbReference>
<dbReference type="STRING" id="36842.SAMN02194393_02787"/>
<evidence type="ECO:0000256" key="2">
    <source>
        <dbReference type="ARBA" id="ARBA00022692"/>
    </source>
</evidence>
<evidence type="ECO:0000313" key="10">
    <source>
        <dbReference type="EMBL" id="SKC73908.1"/>
    </source>
</evidence>
<feature type="domain" description="ABC transmembrane type-1" evidence="9">
    <location>
        <begin position="40"/>
        <end position="322"/>
    </location>
</feature>
<dbReference type="InterPro" id="IPR017871">
    <property type="entry name" value="ABC_transporter-like_CS"/>
</dbReference>
<dbReference type="GO" id="GO:0005524">
    <property type="term" value="F:ATP binding"/>
    <property type="evidence" value="ECO:0007669"/>
    <property type="project" value="UniProtKB-KW"/>
</dbReference>
<sequence>MKIYIIYNKLIYNAYYFIKGDDIVIKKFASYYKPHRKLFILDMFCAFLMASIDLVFPIATRSLLNDILPNGKTRTFYIVIGTLFFLYILRAIFNYIVDYWGHVVGTRMEADMRNDLFSHIQTLDTKYFDETRTGHIMSRVINDLREISELAHHGPEDLFLSAVMIIGSFVILLNIEWRLTLIIFTFVPIMIWFAIVKREKMSNAFRNVRKKIANVNSQLENSISGIRVAKSYANEEYEMRKFSEGNREFKESREFAFKSMAEFFTGINFLSNLLNLLVIGAGGIFVYKGLINLADLVAYLLYVNFFMQPIRRLTQFAQQFQLGMTGFERFIQILEIKPEIVNKKNAIKLTDINGKIELKDVTFNYNEKESVLKNINLTIDSGKTVALVGPSGGGKTTLCHLIPRFYDVEAGDILIDEKNIKDIDIKSLRKNIGLVQQNIFLFTGTIKDNILYGRPDATDKEVIVAAKEANIHDFIMTLPNQYNTHIGEKGVKLSGGQKQRISIARVFLKNPPILILDEATSALDNETEVKIQAALEKLSKGRTTLVIAHRLSTIKNADNIIVLTDNGIQEKGKHKDLIKKNGLYSKLYKLQFKDSIKNDVAV</sequence>
<dbReference type="InterPro" id="IPR011527">
    <property type="entry name" value="ABC1_TM_dom"/>
</dbReference>
<dbReference type="Pfam" id="PF00664">
    <property type="entry name" value="ABC_membrane"/>
    <property type="match status" value="1"/>
</dbReference>
<protein>
    <submittedName>
        <fullName evidence="10">ATP-binding cassette, subfamily B</fullName>
    </submittedName>
</protein>
<evidence type="ECO:0000256" key="4">
    <source>
        <dbReference type="ARBA" id="ARBA00022840"/>
    </source>
</evidence>
<dbReference type="PROSITE" id="PS00211">
    <property type="entry name" value="ABC_TRANSPORTER_1"/>
    <property type="match status" value="1"/>
</dbReference>
<evidence type="ECO:0000256" key="3">
    <source>
        <dbReference type="ARBA" id="ARBA00022741"/>
    </source>
</evidence>
<evidence type="ECO:0000256" key="7">
    <source>
        <dbReference type="SAM" id="Phobius"/>
    </source>
</evidence>
<name>A0A1T5LEU3_9FIRM</name>
<feature type="transmembrane region" description="Helical" evidence="7">
    <location>
        <begin position="181"/>
        <end position="196"/>
    </location>
</feature>
<dbReference type="PANTHER" id="PTHR43394:SF1">
    <property type="entry name" value="ATP-BINDING CASSETTE SUB-FAMILY B MEMBER 10, MITOCHONDRIAL"/>
    <property type="match status" value="1"/>
</dbReference>
<accession>A0A1T5LEU3</accession>
<evidence type="ECO:0000256" key="6">
    <source>
        <dbReference type="ARBA" id="ARBA00023136"/>
    </source>
</evidence>
<feature type="transmembrane region" description="Helical" evidence="7">
    <location>
        <begin position="38"/>
        <end position="56"/>
    </location>
</feature>
<proteinExistence type="predicted"/>
<dbReference type="Gene3D" id="3.40.50.300">
    <property type="entry name" value="P-loop containing nucleotide triphosphate hydrolases"/>
    <property type="match status" value="1"/>
</dbReference>
<dbReference type="PROSITE" id="PS50893">
    <property type="entry name" value="ABC_TRANSPORTER_2"/>
    <property type="match status" value="1"/>
</dbReference>
<dbReference type="SUPFAM" id="SSF90123">
    <property type="entry name" value="ABC transporter transmembrane region"/>
    <property type="match status" value="1"/>
</dbReference>
<dbReference type="InterPro" id="IPR039421">
    <property type="entry name" value="Type_1_exporter"/>
</dbReference>
<dbReference type="InterPro" id="IPR036640">
    <property type="entry name" value="ABC1_TM_sf"/>
</dbReference>
<comment type="subcellular location">
    <subcellularLocation>
        <location evidence="1">Cell membrane</location>
        <topology evidence="1">Multi-pass membrane protein</topology>
    </subcellularLocation>
</comment>
<keyword evidence="2 7" id="KW-0812">Transmembrane</keyword>
<dbReference type="GO" id="GO:0005886">
    <property type="term" value="C:plasma membrane"/>
    <property type="evidence" value="ECO:0007669"/>
    <property type="project" value="UniProtKB-SubCell"/>
</dbReference>
<dbReference type="Proteomes" id="UP000190285">
    <property type="component" value="Unassembled WGS sequence"/>
</dbReference>
<evidence type="ECO:0000259" key="8">
    <source>
        <dbReference type="PROSITE" id="PS50893"/>
    </source>
</evidence>
<dbReference type="PROSITE" id="PS50929">
    <property type="entry name" value="ABC_TM1F"/>
    <property type="match status" value="1"/>
</dbReference>
<dbReference type="SUPFAM" id="SSF52540">
    <property type="entry name" value="P-loop containing nucleoside triphosphate hydrolases"/>
    <property type="match status" value="1"/>
</dbReference>
<evidence type="ECO:0000256" key="5">
    <source>
        <dbReference type="ARBA" id="ARBA00022989"/>
    </source>
</evidence>